<dbReference type="Gene3D" id="3.40.30.10">
    <property type="entry name" value="Glutaredoxin"/>
    <property type="match status" value="1"/>
</dbReference>
<dbReference type="CDD" id="cd02947">
    <property type="entry name" value="TRX_family"/>
    <property type="match status" value="1"/>
</dbReference>
<accession>A0A5P8P034</accession>
<dbReference type="Pfam" id="PF00085">
    <property type="entry name" value="Thioredoxin"/>
    <property type="match status" value="1"/>
</dbReference>
<sequence length="104" mass="11873">MIEIENDLNIVMDAEFEKGNFVILQFTSELCDACSALEMELEDIEEDHNDVSILSIDVSENESAVEYYDVYQTPTMIIFNNQREVLFNGIGVMLSQDIEKLLGK</sequence>
<dbReference type="OrthoDB" id="5334315at2"/>
<protein>
    <submittedName>
        <fullName evidence="2">Thioredoxin family protein</fullName>
    </submittedName>
</protein>
<dbReference type="SUPFAM" id="SSF52833">
    <property type="entry name" value="Thioredoxin-like"/>
    <property type="match status" value="1"/>
</dbReference>
<organism evidence="2 3">
    <name type="scientific">Sulfurimonas lithotrophica</name>
    <dbReference type="NCBI Taxonomy" id="2590022"/>
    <lineage>
        <taxon>Bacteria</taxon>
        <taxon>Pseudomonadati</taxon>
        <taxon>Campylobacterota</taxon>
        <taxon>Epsilonproteobacteria</taxon>
        <taxon>Campylobacterales</taxon>
        <taxon>Sulfurimonadaceae</taxon>
        <taxon>Sulfurimonas</taxon>
    </lineage>
</organism>
<dbReference type="Proteomes" id="UP000326944">
    <property type="component" value="Chromosome"/>
</dbReference>
<proteinExistence type="predicted"/>
<reference evidence="2 3" key="1">
    <citation type="submission" date="2019-09" db="EMBL/GenBank/DDBJ databases">
        <title>Sulfurimonas gotlandica sp. nov., a chemoautotrophic and psychrotolerant epsilonproteobacterium isolated from a pelagic redoxcline, and an emended description of the genus Sulfurimonas.</title>
        <authorList>
            <person name="Wang S."/>
            <person name="Jiang L."/>
            <person name="Shao S."/>
        </authorList>
    </citation>
    <scope>NUCLEOTIDE SEQUENCE [LARGE SCALE GENOMIC DNA]</scope>
    <source>
        <strain evidence="2 3">GYSZ_1</strain>
    </source>
</reference>
<dbReference type="RefSeq" id="WP_152307011.1">
    <property type="nucleotide sequence ID" value="NZ_CP043617.1"/>
</dbReference>
<dbReference type="InterPro" id="IPR013766">
    <property type="entry name" value="Thioredoxin_domain"/>
</dbReference>
<gene>
    <name evidence="2" type="ORF">FJR48_04735</name>
</gene>
<keyword evidence="3" id="KW-1185">Reference proteome</keyword>
<name>A0A5P8P034_9BACT</name>
<feature type="domain" description="Thioredoxin" evidence="1">
    <location>
        <begin position="19"/>
        <end position="84"/>
    </location>
</feature>
<dbReference type="InterPro" id="IPR036249">
    <property type="entry name" value="Thioredoxin-like_sf"/>
</dbReference>
<dbReference type="AlphaFoldDB" id="A0A5P8P034"/>
<dbReference type="KEGG" id="sulg:FJR48_04735"/>
<dbReference type="EMBL" id="CP043617">
    <property type="protein sequence ID" value="QFR49068.1"/>
    <property type="molecule type" value="Genomic_DNA"/>
</dbReference>
<evidence type="ECO:0000313" key="2">
    <source>
        <dbReference type="EMBL" id="QFR49068.1"/>
    </source>
</evidence>
<evidence type="ECO:0000313" key="3">
    <source>
        <dbReference type="Proteomes" id="UP000326944"/>
    </source>
</evidence>
<evidence type="ECO:0000259" key="1">
    <source>
        <dbReference type="Pfam" id="PF00085"/>
    </source>
</evidence>